<dbReference type="RefSeq" id="WP_210884529.1">
    <property type="nucleotide sequence ID" value="NZ_JAGPYQ010000001.1"/>
</dbReference>
<name>A0A941B9S9_9ACTN</name>
<dbReference type="GO" id="GO:0006352">
    <property type="term" value="P:DNA-templated transcription initiation"/>
    <property type="evidence" value="ECO:0007669"/>
    <property type="project" value="InterPro"/>
</dbReference>
<accession>A0A941B9S9</accession>
<dbReference type="Gene3D" id="3.10.450.50">
    <property type="match status" value="1"/>
</dbReference>
<organism evidence="1 2">
    <name type="scientific">Streptomyces liliiviolaceus</name>
    <dbReference type="NCBI Taxonomy" id="2823109"/>
    <lineage>
        <taxon>Bacteria</taxon>
        <taxon>Bacillati</taxon>
        <taxon>Actinomycetota</taxon>
        <taxon>Actinomycetes</taxon>
        <taxon>Kitasatosporales</taxon>
        <taxon>Streptomycetaceae</taxon>
        <taxon>Streptomyces</taxon>
    </lineage>
</organism>
<evidence type="ECO:0000313" key="1">
    <source>
        <dbReference type="EMBL" id="MBQ0850393.1"/>
    </source>
</evidence>
<evidence type="ECO:0000313" key="2">
    <source>
        <dbReference type="Proteomes" id="UP000677413"/>
    </source>
</evidence>
<dbReference type="SUPFAM" id="SSF88946">
    <property type="entry name" value="Sigma2 domain of RNA polymerase sigma factors"/>
    <property type="match status" value="1"/>
</dbReference>
<proteinExistence type="predicted"/>
<dbReference type="InterPro" id="IPR013325">
    <property type="entry name" value="RNA_pol_sigma_r2"/>
</dbReference>
<gene>
    <name evidence="1" type="ORF">J8N05_19590</name>
</gene>
<dbReference type="InterPro" id="IPR052704">
    <property type="entry name" value="ECF_Sigma-70_Domain"/>
</dbReference>
<dbReference type="PANTHER" id="PTHR30173:SF43">
    <property type="entry name" value="ECF RNA POLYMERASE SIGMA FACTOR SIGI-RELATED"/>
    <property type="match status" value="1"/>
</dbReference>
<keyword evidence="2" id="KW-1185">Reference proteome</keyword>
<dbReference type="Proteomes" id="UP000677413">
    <property type="component" value="Unassembled WGS sequence"/>
</dbReference>
<comment type="caution">
    <text evidence="1">The sequence shown here is derived from an EMBL/GenBank/DDBJ whole genome shotgun (WGS) entry which is preliminary data.</text>
</comment>
<dbReference type="PANTHER" id="PTHR30173">
    <property type="entry name" value="SIGMA 19 FACTOR"/>
    <property type="match status" value="1"/>
</dbReference>
<reference evidence="1 2" key="1">
    <citation type="submission" date="2021-04" db="EMBL/GenBank/DDBJ databases">
        <authorList>
            <person name="Tang X."/>
            <person name="Zhou X."/>
            <person name="Chen X."/>
            <person name="Cernava T."/>
            <person name="Zhang C."/>
        </authorList>
    </citation>
    <scope>NUCLEOTIDE SEQUENCE [LARGE SCALE GENOMIC DNA]</scope>
    <source>
        <strain evidence="1 2">BH-SS-21</strain>
    </source>
</reference>
<protein>
    <submittedName>
        <fullName evidence="1">RNA polymerase subunit sigma</fullName>
    </submittedName>
</protein>
<dbReference type="EMBL" id="JAGPYQ010000001">
    <property type="protein sequence ID" value="MBQ0850393.1"/>
    <property type="molecule type" value="Genomic_DNA"/>
</dbReference>
<dbReference type="GO" id="GO:0016987">
    <property type="term" value="F:sigma factor activity"/>
    <property type="evidence" value="ECO:0007669"/>
    <property type="project" value="TreeGrafter"/>
</dbReference>
<sequence length="251" mass="27016">MDHEGAVPLAELLDERRQLLDIAFWVTGDSGAAEEVVAETYRRWYALSAPERGCVTAPRAWLVRVGGDICLSRTTLPGPRAEHAEVTGTAGTATERAEPTEPAGLAGLADLARGSLRGRRSRPTTAERHDTVVRAVREACATEDPASLASLLAPDAIAFFDGGGKVRALIDPVHGNERIARSLLTLLARRTRITLHTHSVNGRTGLVARCDDRVAAVIGLDVAGHQAVQVWVVLNPDKLRSWNQQNTTGHH</sequence>
<dbReference type="InterPro" id="IPR032710">
    <property type="entry name" value="NTF2-like_dom_sf"/>
</dbReference>
<dbReference type="SUPFAM" id="SSF54427">
    <property type="entry name" value="NTF2-like"/>
    <property type="match status" value="1"/>
</dbReference>
<dbReference type="AlphaFoldDB" id="A0A941B9S9"/>